<dbReference type="EC" id="3.1.26.-" evidence="4"/>
<reference evidence="6 7" key="1">
    <citation type="submission" date="2013-08" db="EMBL/GenBank/DDBJ databases">
        <authorList>
            <person name="Huang J."/>
            <person name="Wang G."/>
        </authorList>
    </citation>
    <scope>NUCLEOTIDE SEQUENCE [LARGE SCALE GENOMIC DNA]</scope>
    <source>
        <strain evidence="6 7">JSM 072002</strain>
    </source>
</reference>
<dbReference type="OrthoDB" id="46571at2"/>
<dbReference type="Pfam" id="PF00636">
    <property type="entry name" value="Ribonuclease_3"/>
    <property type="match status" value="1"/>
</dbReference>
<keyword evidence="1 4" id="KW-0540">Nuclease</keyword>
<keyword evidence="4" id="KW-0963">Cytoplasm</keyword>
<keyword evidence="7" id="KW-1185">Reference proteome</keyword>
<dbReference type="HAMAP" id="MF_01468">
    <property type="entry name" value="RNase_Mini_III"/>
    <property type="match status" value="1"/>
</dbReference>
<evidence type="ECO:0000256" key="3">
    <source>
        <dbReference type="ARBA" id="ARBA00022801"/>
    </source>
</evidence>
<keyword evidence="4" id="KW-0690">Ribosome biogenesis</keyword>
<comment type="function">
    <text evidence="4">Involved in correct processing of both the 5' and 3' ends of 23S rRNA precursor. Processes 30S rRNA precursor transcript even in absence of ribonuclease 3 (Rnc); Rnc processes 30S rRNA into smaller rRNA precursors.</text>
</comment>
<dbReference type="GO" id="GO:0005737">
    <property type="term" value="C:cytoplasm"/>
    <property type="evidence" value="ECO:0007669"/>
    <property type="project" value="UniProtKB-SubCell"/>
</dbReference>
<dbReference type="GO" id="GO:0004525">
    <property type="term" value="F:ribonuclease III activity"/>
    <property type="evidence" value="ECO:0007669"/>
    <property type="project" value="InterPro"/>
</dbReference>
<keyword evidence="4" id="KW-0699">rRNA-binding</keyword>
<dbReference type="PANTHER" id="PTHR34276">
    <property type="entry name" value="MINI-RIBONUCLEASE 3"/>
    <property type="match status" value="1"/>
</dbReference>
<keyword evidence="2 4" id="KW-0255">Endonuclease</keyword>
<dbReference type="SUPFAM" id="SSF69065">
    <property type="entry name" value="RNase III domain-like"/>
    <property type="match status" value="1"/>
</dbReference>
<dbReference type="InterPro" id="IPR000999">
    <property type="entry name" value="RNase_III_dom"/>
</dbReference>
<dbReference type="InterPro" id="IPR008226">
    <property type="entry name" value="Mini3_fam"/>
</dbReference>
<comment type="cofactor">
    <cofactor evidence="4">
        <name>Mg(2+)</name>
        <dbReference type="ChEBI" id="CHEBI:18420"/>
    </cofactor>
</comment>
<dbReference type="GO" id="GO:0019843">
    <property type="term" value="F:rRNA binding"/>
    <property type="evidence" value="ECO:0007669"/>
    <property type="project" value="UniProtKB-UniRule"/>
</dbReference>
<evidence type="ECO:0000256" key="2">
    <source>
        <dbReference type="ARBA" id="ARBA00022759"/>
    </source>
</evidence>
<evidence type="ECO:0000313" key="6">
    <source>
        <dbReference type="EMBL" id="KGX85402.1"/>
    </source>
</evidence>
<feature type="domain" description="RNase III" evidence="5">
    <location>
        <begin position="1"/>
        <end position="134"/>
    </location>
</feature>
<dbReference type="CDD" id="cd00593">
    <property type="entry name" value="RIBOc"/>
    <property type="match status" value="1"/>
</dbReference>
<dbReference type="SMART" id="SM00535">
    <property type="entry name" value="RIBOc"/>
    <property type="match status" value="1"/>
</dbReference>
<dbReference type="EMBL" id="AVPG01000023">
    <property type="protein sequence ID" value="KGX85402.1"/>
    <property type="molecule type" value="Genomic_DNA"/>
</dbReference>
<proteinExistence type="inferred from homology"/>
<keyword evidence="4" id="KW-0694">RNA-binding</keyword>
<dbReference type="Gene3D" id="1.10.1520.10">
    <property type="entry name" value="Ribonuclease III domain"/>
    <property type="match status" value="1"/>
</dbReference>
<comment type="subcellular location">
    <subcellularLocation>
        <location evidence="4">Cytoplasm</location>
    </subcellularLocation>
</comment>
<organism evidence="6 7">
    <name type="scientific">Pontibacillus litoralis JSM 072002</name>
    <dbReference type="NCBI Taxonomy" id="1385512"/>
    <lineage>
        <taxon>Bacteria</taxon>
        <taxon>Bacillati</taxon>
        <taxon>Bacillota</taxon>
        <taxon>Bacilli</taxon>
        <taxon>Bacillales</taxon>
        <taxon>Bacillaceae</taxon>
        <taxon>Pontibacillus</taxon>
    </lineage>
</organism>
<comment type="similarity">
    <text evidence="4">Belongs to the MrnC RNase family.</text>
</comment>
<evidence type="ECO:0000256" key="4">
    <source>
        <dbReference type="HAMAP-Rule" id="MF_01468"/>
    </source>
</evidence>
<dbReference type="STRING" id="1385512.N784_09415"/>
<evidence type="ECO:0000256" key="1">
    <source>
        <dbReference type="ARBA" id="ARBA00022722"/>
    </source>
</evidence>
<dbReference type="RefSeq" id="WP_036835602.1">
    <property type="nucleotide sequence ID" value="NZ_AVPG01000023.1"/>
</dbReference>
<dbReference type="GO" id="GO:0006364">
    <property type="term" value="P:rRNA processing"/>
    <property type="evidence" value="ECO:0007669"/>
    <property type="project" value="UniProtKB-UniRule"/>
</dbReference>
<evidence type="ECO:0000259" key="5">
    <source>
        <dbReference type="SMART" id="SM00535"/>
    </source>
</evidence>
<accession>A0A0A5HP51</accession>
<dbReference type="AlphaFoldDB" id="A0A0A5HP51"/>
<name>A0A0A5HP51_9BACI</name>
<dbReference type="eggNOG" id="COG1939">
    <property type="taxonomic scope" value="Bacteria"/>
</dbReference>
<comment type="caution">
    <text evidence="6">The sequence shown here is derived from an EMBL/GenBank/DDBJ whole genome shotgun (WGS) entry which is preliminary data.</text>
</comment>
<keyword evidence="4" id="KW-0460">Magnesium</keyword>
<dbReference type="PANTHER" id="PTHR34276:SF1">
    <property type="entry name" value="MINI-RIBONUCLEASE 3"/>
    <property type="match status" value="1"/>
</dbReference>
<dbReference type="PIRSF" id="PIRSF005520">
    <property type="entry name" value="UCP005520"/>
    <property type="match status" value="1"/>
</dbReference>
<gene>
    <name evidence="4" type="primary">mrnC</name>
    <name evidence="6" type="ORF">N784_09415</name>
</gene>
<protein>
    <recommendedName>
        <fullName evidence="4">Mini-ribonuclease 3</fullName>
        <shortName evidence="4">Mini-3</shortName>
        <shortName evidence="4">Mini-RNase 3</shortName>
        <ecNumber evidence="4">3.1.26.-</ecNumber>
    </recommendedName>
    <alternativeName>
        <fullName evidence="4">Mini-RNase III</fullName>
        <shortName evidence="4">Mini-III</shortName>
    </alternativeName>
</protein>
<comment type="subunit">
    <text evidence="4">Homodimer.</text>
</comment>
<evidence type="ECO:0000313" key="7">
    <source>
        <dbReference type="Proteomes" id="UP000030401"/>
    </source>
</evidence>
<keyword evidence="3 4" id="KW-0378">Hydrolase</keyword>
<sequence length="134" mass="15259">MNRQKVDAKQMKSLTLAYMGDVVYEQYVREHLIRGGEVKPQQLHQAAVRFVSGKSQANVLYEWLNKETLTSEERSVVRRGRNAKSGGTPKNLDVQTYRYSTAFEALIGYLYLCGATERLEQLVTEAISIVEGRE</sequence>
<keyword evidence="4" id="KW-0698">rRNA processing</keyword>
<dbReference type="InterPro" id="IPR036389">
    <property type="entry name" value="RNase_III_sf"/>
</dbReference>
<feature type="active site" evidence="4">
    <location>
        <position position="21"/>
    </location>
</feature>
<dbReference type="Proteomes" id="UP000030401">
    <property type="component" value="Unassembled WGS sequence"/>
</dbReference>